<dbReference type="Proteomes" id="UP000244855">
    <property type="component" value="Unassembled WGS sequence"/>
</dbReference>
<dbReference type="GO" id="GO:0005634">
    <property type="term" value="C:nucleus"/>
    <property type="evidence" value="ECO:0007669"/>
    <property type="project" value="UniProtKB-SubCell"/>
</dbReference>
<accession>A0A2V1DJH4</accession>
<dbReference type="PROSITE" id="PS51015">
    <property type="entry name" value="YDG"/>
    <property type="match status" value="1"/>
</dbReference>
<evidence type="ECO:0000256" key="1">
    <source>
        <dbReference type="ARBA" id="ARBA00023242"/>
    </source>
</evidence>
<dbReference type="EMBL" id="KZ805415">
    <property type="protein sequence ID" value="PVH98346.1"/>
    <property type="molecule type" value="Genomic_DNA"/>
</dbReference>
<dbReference type="GO" id="GO:0061630">
    <property type="term" value="F:ubiquitin protein ligase activity"/>
    <property type="evidence" value="ECO:0007669"/>
    <property type="project" value="TreeGrafter"/>
</dbReference>
<comment type="subcellular location">
    <subcellularLocation>
        <location evidence="2">Nucleus</location>
    </subcellularLocation>
</comment>
<feature type="domain" description="YDG" evidence="4">
    <location>
        <begin position="230"/>
        <end position="365"/>
    </location>
</feature>
<reference evidence="5 6" key="1">
    <citation type="journal article" date="2018" name="Sci. Rep.">
        <title>Comparative genomics provides insights into the lifestyle and reveals functional heterogeneity of dark septate endophytic fungi.</title>
        <authorList>
            <person name="Knapp D.G."/>
            <person name="Nemeth J.B."/>
            <person name="Barry K."/>
            <person name="Hainaut M."/>
            <person name="Henrissat B."/>
            <person name="Johnson J."/>
            <person name="Kuo A."/>
            <person name="Lim J.H.P."/>
            <person name="Lipzen A."/>
            <person name="Nolan M."/>
            <person name="Ohm R.A."/>
            <person name="Tamas L."/>
            <person name="Grigoriev I.V."/>
            <person name="Spatafora J.W."/>
            <person name="Nagy L.G."/>
            <person name="Kovacs G.M."/>
        </authorList>
    </citation>
    <scope>NUCLEOTIDE SEQUENCE [LARGE SCALE GENOMIC DNA]</scope>
    <source>
        <strain evidence="5 6">DSE2036</strain>
    </source>
</reference>
<dbReference type="InterPro" id="IPR045134">
    <property type="entry name" value="UHRF1/2-like"/>
</dbReference>
<proteinExistence type="predicted"/>
<keyword evidence="6" id="KW-1185">Reference proteome</keyword>
<dbReference type="InterPro" id="IPR036987">
    <property type="entry name" value="SRA-YDG_sf"/>
</dbReference>
<feature type="compositionally biased region" description="Polar residues" evidence="3">
    <location>
        <begin position="59"/>
        <end position="72"/>
    </location>
</feature>
<dbReference type="STRING" id="97972.A0A2V1DJH4"/>
<evidence type="ECO:0000256" key="3">
    <source>
        <dbReference type="SAM" id="MobiDB-lite"/>
    </source>
</evidence>
<dbReference type="SMART" id="SM00466">
    <property type="entry name" value="SRA"/>
    <property type="match status" value="1"/>
</dbReference>
<dbReference type="PANTHER" id="PTHR14140">
    <property type="entry name" value="E3 UBIQUITIN-PROTEIN LIGASE UHRF-RELATED"/>
    <property type="match status" value="1"/>
</dbReference>
<sequence length="398" mass="45725">MPRALNKPSPPVQPRSPLLSPRPIETSKPPTSRIETPRAKPSLKGKEKLATPVPLVDSGPSNILGQLDDSNLNQYTPKPLPSWYTRIESTSRGLKELNKRPTSDQSQYIKALSSMKGCIERCETGRGLNEDDLNELRNHVHKAEIGLKVDRFIVRKMRMLDEPYGLPRIFASTKMSVPMDLRMDAWQLYLRWYREEFEVDILRGIKTRQDRDRSADSIDPRWKKVPTKYYGEGDLVLGQWWPTQLCLVRDGAHGAAQGGIYGEKERGAYSIVLSGGSQYHDEDDGDTMWYSGTDGKDYMPTENTLRLVESLETVGNPIRVFRSHQLPKKNPYRPVVGLRYDGLYMIERKELINKEKQAFRFFLVRCPGQHPIRYGNNAAARPTIYEIKEDEKMRKFGR</sequence>
<dbReference type="GO" id="GO:0016567">
    <property type="term" value="P:protein ubiquitination"/>
    <property type="evidence" value="ECO:0007669"/>
    <property type="project" value="TreeGrafter"/>
</dbReference>
<feature type="region of interest" description="Disordered" evidence="3">
    <location>
        <begin position="1"/>
        <end position="72"/>
    </location>
</feature>
<dbReference type="PANTHER" id="PTHR14140:SF27">
    <property type="entry name" value="OS04G0289800 PROTEIN"/>
    <property type="match status" value="1"/>
</dbReference>
<evidence type="ECO:0000259" key="4">
    <source>
        <dbReference type="PROSITE" id="PS51015"/>
    </source>
</evidence>
<evidence type="ECO:0000313" key="6">
    <source>
        <dbReference type="Proteomes" id="UP000244855"/>
    </source>
</evidence>
<keyword evidence="1 2" id="KW-0539">Nucleus</keyword>
<organism evidence="5 6">
    <name type="scientific">Periconia macrospinosa</name>
    <dbReference type="NCBI Taxonomy" id="97972"/>
    <lineage>
        <taxon>Eukaryota</taxon>
        <taxon>Fungi</taxon>
        <taxon>Dikarya</taxon>
        <taxon>Ascomycota</taxon>
        <taxon>Pezizomycotina</taxon>
        <taxon>Dothideomycetes</taxon>
        <taxon>Pleosporomycetidae</taxon>
        <taxon>Pleosporales</taxon>
        <taxon>Massarineae</taxon>
        <taxon>Periconiaceae</taxon>
        <taxon>Periconia</taxon>
    </lineage>
</organism>
<dbReference type="AlphaFoldDB" id="A0A2V1DJH4"/>
<dbReference type="OrthoDB" id="2270193at2759"/>
<gene>
    <name evidence="5" type="ORF">DM02DRAFT_531235</name>
</gene>
<name>A0A2V1DJH4_9PLEO</name>
<evidence type="ECO:0000313" key="5">
    <source>
        <dbReference type="EMBL" id="PVH98346.1"/>
    </source>
</evidence>
<dbReference type="InterPro" id="IPR003105">
    <property type="entry name" value="SRA_YDG"/>
</dbReference>
<dbReference type="InterPro" id="IPR015947">
    <property type="entry name" value="PUA-like_sf"/>
</dbReference>
<dbReference type="SUPFAM" id="SSF88697">
    <property type="entry name" value="PUA domain-like"/>
    <property type="match status" value="1"/>
</dbReference>
<evidence type="ECO:0000256" key="2">
    <source>
        <dbReference type="PROSITE-ProRule" id="PRU00358"/>
    </source>
</evidence>
<dbReference type="Gene3D" id="2.30.280.10">
    <property type="entry name" value="SRA-YDG"/>
    <property type="match status" value="1"/>
</dbReference>
<dbReference type="GO" id="GO:0044027">
    <property type="term" value="P:negative regulation of gene expression via chromosomal CpG island methylation"/>
    <property type="evidence" value="ECO:0007669"/>
    <property type="project" value="TreeGrafter"/>
</dbReference>
<dbReference type="Pfam" id="PF02182">
    <property type="entry name" value="SAD_SRA"/>
    <property type="match status" value="1"/>
</dbReference>
<protein>
    <recommendedName>
        <fullName evidence="4">YDG domain-containing protein</fullName>
    </recommendedName>
</protein>